<evidence type="ECO:0000313" key="3">
    <source>
        <dbReference type="EMBL" id="TNJ34841.1"/>
    </source>
</evidence>
<reference evidence="3 4" key="1">
    <citation type="submission" date="2019-03" db="EMBL/GenBank/DDBJ databases">
        <title>Arenimonas daejeonensis sp. nov., isolated from compost.</title>
        <authorList>
            <person name="Jeon C.O."/>
        </authorList>
    </citation>
    <scope>NUCLEOTIDE SEQUENCE [LARGE SCALE GENOMIC DNA]</scope>
    <source>
        <strain evidence="3 4">R29</strain>
    </source>
</reference>
<name>A0A5C4RVH1_9GAMM</name>
<dbReference type="AlphaFoldDB" id="A0A5C4RVH1"/>
<evidence type="ECO:0000313" key="4">
    <source>
        <dbReference type="Proteomes" id="UP000305760"/>
    </source>
</evidence>
<protein>
    <recommendedName>
        <fullName evidence="5">Lipoprotein with Yx(FWY)xxD motif</fullName>
    </recommendedName>
</protein>
<dbReference type="PANTHER" id="PTHR39335">
    <property type="entry name" value="BLL4220 PROTEIN"/>
    <property type="match status" value="1"/>
</dbReference>
<keyword evidence="2" id="KW-0732">Signal</keyword>
<comment type="caution">
    <text evidence="3">The sequence shown here is derived from an EMBL/GenBank/DDBJ whole genome shotgun (WGS) entry which is preliminary data.</text>
</comment>
<feature type="compositionally biased region" description="Pro residues" evidence="1">
    <location>
        <begin position="162"/>
        <end position="177"/>
    </location>
</feature>
<dbReference type="GO" id="GO:0043448">
    <property type="term" value="P:alkane catabolic process"/>
    <property type="evidence" value="ECO:0007669"/>
    <property type="project" value="TreeGrafter"/>
</dbReference>
<dbReference type="InterPro" id="IPR005297">
    <property type="entry name" value="Lipoprotein_repeat"/>
</dbReference>
<accession>A0A5C4RVH1</accession>
<dbReference type="EMBL" id="SMDR01000001">
    <property type="protein sequence ID" value="TNJ34841.1"/>
    <property type="molecule type" value="Genomic_DNA"/>
</dbReference>
<evidence type="ECO:0008006" key="5">
    <source>
        <dbReference type="Google" id="ProtNLM"/>
    </source>
</evidence>
<dbReference type="Proteomes" id="UP000305760">
    <property type="component" value="Unassembled WGS sequence"/>
</dbReference>
<feature type="signal peptide" evidence="2">
    <location>
        <begin position="1"/>
        <end position="20"/>
    </location>
</feature>
<sequence length="185" mass="19836">MTRFSASLLALVFASAASLAAAQSPAPAPRAEGDAARPRSPAEIAAASPVPIWRRNGLLVEQGGRALYTYTEDLPGQSRCDSACEALWPPHYAAPDAKPFGPFTLARSRDGRPMWAWQGKPLYRWVSDRKRGAAGGDGVAGVWFLVKVPPALQSQVTPYFPMPMPRPGQTRPAPPSTPSATRTTR</sequence>
<feature type="chain" id="PRO_5022682031" description="Lipoprotein with Yx(FWY)xxD motif" evidence="2">
    <location>
        <begin position="21"/>
        <end position="185"/>
    </location>
</feature>
<organism evidence="3 4">
    <name type="scientific">Arenimonas terrae</name>
    <dbReference type="NCBI Taxonomy" id="2546226"/>
    <lineage>
        <taxon>Bacteria</taxon>
        <taxon>Pseudomonadati</taxon>
        <taxon>Pseudomonadota</taxon>
        <taxon>Gammaproteobacteria</taxon>
        <taxon>Lysobacterales</taxon>
        <taxon>Lysobacteraceae</taxon>
        <taxon>Arenimonas</taxon>
    </lineage>
</organism>
<dbReference type="PANTHER" id="PTHR39335:SF1">
    <property type="entry name" value="BLL4220 PROTEIN"/>
    <property type="match status" value="1"/>
</dbReference>
<keyword evidence="4" id="KW-1185">Reference proteome</keyword>
<dbReference type="RefSeq" id="WP_139445717.1">
    <property type="nucleotide sequence ID" value="NZ_SMDR01000001.1"/>
</dbReference>
<gene>
    <name evidence="3" type="ORF">E1B00_03405</name>
</gene>
<dbReference type="Pfam" id="PF03640">
    <property type="entry name" value="Lipoprotein_15"/>
    <property type="match status" value="1"/>
</dbReference>
<evidence type="ECO:0000256" key="1">
    <source>
        <dbReference type="SAM" id="MobiDB-lite"/>
    </source>
</evidence>
<feature type="region of interest" description="Disordered" evidence="1">
    <location>
        <begin position="162"/>
        <end position="185"/>
    </location>
</feature>
<proteinExistence type="predicted"/>
<dbReference type="OrthoDB" id="9800666at2"/>
<evidence type="ECO:0000256" key="2">
    <source>
        <dbReference type="SAM" id="SignalP"/>
    </source>
</evidence>